<dbReference type="PANTHER" id="PTHR35469:SF4">
    <property type="entry name" value="TRANSMEMBRANE PROTEIN"/>
    <property type="match status" value="1"/>
</dbReference>
<reference evidence="3 4" key="1">
    <citation type="journal article" date="2020" name="bioRxiv">
        <title>Sequence and annotation of 42 cannabis genomes reveals extensive copy number variation in cannabinoid synthesis and pathogen resistance genes.</title>
        <authorList>
            <person name="Mckernan K.J."/>
            <person name="Helbert Y."/>
            <person name="Kane L.T."/>
            <person name="Ebling H."/>
            <person name="Zhang L."/>
            <person name="Liu B."/>
            <person name="Eaton Z."/>
            <person name="Mclaughlin S."/>
            <person name="Kingan S."/>
            <person name="Baybayan P."/>
            <person name="Concepcion G."/>
            <person name="Jordan M."/>
            <person name="Riva A."/>
            <person name="Barbazuk W."/>
            <person name="Harkins T."/>
        </authorList>
    </citation>
    <scope>NUCLEOTIDE SEQUENCE [LARGE SCALE GENOMIC DNA]</scope>
    <source>
        <strain evidence="4">cv. Jamaican Lion 4</strain>
        <tissue evidence="3">Leaf</tissue>
    </source>
</reference>
<gene>
    <name evidence="3" type="ORF">G4B88_025435</name>
</gene>
<feature type="transmembrane region" description="Helical" evidence="2">
    <location>
        <begin position="214"/>
        <end position="233"/>
    </location>
</feature>
<feature type="transmembrane region" description="Helical" evidence="2">
    <location>
        <begin position="182"/>
        <end position="202"/>
    </location>
</feature>
<dbReference type="PANTHER" id="PTHR35469">
    <property type="entry name" value="TRANSMEMBRANE PROTEIN"/>
    <property type="match status" value="1"/>
</dbReference>
<dbReference type="OMA" id="PRASIHQ"/>
<dbReference type="EMBL" id="JAATIQ010000026">
    <property type="protein sequence ID" value="KAF4398456.1"/>
    <property type="molecule type" value="Genomic_DNA"/>
</dbReference>
<accession>A0A803QEA8</accession>
<feature type="transmembrane region" description="Helical" evidence="2">
    <location>
        <begin position="272"/>
        <end position="291"/>
    </location>
</feature>
<sequence>MASNSREARRRRILERGSDRLALITGQIDNLPEPDPSPSPSLHTLNQDTQPVPVLSHHDYHSRPIDSINDSSHGEDRKSNPVLPKDNHSTDFSVPTKDDFDGSSLMPMLSKLQTKFEPRRSQNSASEDSLSNSSLVSSRDPSASVSDLATETKVESQTQKKYRFFTPNQITSALAATELTRLFCSIALALFVVLSYFGFPILGSKFIKSIIISFRPLYLVLLTNATVVLAQLLQIQGTRRENNTPSADVNDLATQLGNTLEIGLMIKKGADTVFMTCAVYAVIVVCGVSFAQKFE</sequence>
<protein>
    <submittedName>
        <fullName evidence="3">Uncharacterized protein</fullName>
    </submittedName>
</protein>
<keyword evidence="2" id="KW-1133">Transmembrane helix</keyword>
<evidence type="ECO:0000256" key="2">
    <source>
        <dbReference type="SAM" id="Phobius"/>
    </source>
</evidence>
<comment type="caution">
    <text evidence="3">The sequence shown here is derived from an EMBL/GenBank/DDBJ whole genome shotgun (WGS) entry which is preliminary data.</text>
</comment>
<evidence type="ECO:0000313" key="3">
    <source>
        <dbReference type="EMBL" id="KAF4398456.1"/>
    </source>
</evidence>
<feature type="region of interest" description="Disordered" evidence="1">
    <location>
        <begin position="26"/>
        <end position="151"/>
    </location>
</feature>
<name>A0A7J6HT57_CANSA</name>
<evidence type="ECO:0000256" key="1">
    <source>
        <dbReference type="SAM" id="MobiDB-lite"/>
    </source>
</evidence>
<proteinExistence type="predicted"/>
<keyword evidence="4" id="KW-1185">Reference proteome</keyword>
<accession>A0A7J6HT57</accession>
<dbReference type="Proteomes" id="UP000583929">
    <property type="component" value="Unassembled WGS sequence"/>
</dbReference>
<keyword evidence="2" id="KW-0812">Transmembrane</keyword>
<keyword evidence="2" id="KW-0472">Membrane</keyword>
<feature type="compositionally biased region" description="Basic and acidic residues" evidence="1">
    <location>
        <begin position="72"/>
        <end position="89"/>
    </location>
</feature>
<feature type="compositionally biased region" description="Low complexity" evidence="1">
    <location>
        <begin position="121"/>
        <end position="142"/>
    </location>
</feature>
<dbReference type="OrthoDB" id="1922492at2759"/>
<organism evidence="3 4">
    <name type="scientific">Cannabis sativa</name>
    <name type="common">Hemp</name>
    <name type="synonym">Marijuana</name>
    <dbReference type="NCBI Taxonomy" id="3483"/>
    <lineage>
        <taxon>Eukaryota</taxon>
        <taxon>Viridiplantae</taxon>
        <taxon>Streptophyta</taxon>
        <taxon>Embryophyta</taxon>
        <taxon>Tracheophyta</taxon>
        <taxon>Spermatophyta</taxon>
        <taxon>Magnoliopsida</taxon>
        <taxon>eudicotyledons</taxon>
        <taxon>Gunneridae</taxon>
        <taxon>Pentapetalae</taxon>
        <taxon>rosids</taxon>
        <taxon>fabids</taxon>
        <taxon>Rosales</taxon>
        <taxon>Cannabaceae</taxon>
        <taxon>Cannabis</taxon>
    </lineage>
</organism>
<feature type="region of interest" description="Disordered" evidence="1">
    <location>
        <begin position="1"/>
        <end position="20"/>
    </location>
</feature>
<evidence type="ECO:0000313" key="4">
    <source>
        <dbReference type="Proteomes" id="UP000583929"/>
    </source>
</evidence>
<dbReference type="AlphaFoldDB" id="A0A7J6HT57"/>